<keyword evidence="2 11" id="KW-0808">Transferase</keyword>
<comment type="catalytic activity">
    <reaction evidence="11">
        <text>a tRNA precursor + 2 CTP + ATP = a tRNA with a 3' CCA end + 3 diphosphate</text>
        <dbReference type="Rhea" id="RHEA:14433"/>
        <dbReference type="Rhea" id="RHEA-COMP:10465"/>
        <dbReference type="Rhea" id="RHEA-COMP:10468"/>
        <dbReference type="ChEBI" id="CHEBI:30616"/>
        <dbReference type="ChEBI" id="CHEBI:33019"/>
        <dbReference type="ChEBI" id="CHEBI:37563"/>
        <dbReference type="ChEBI" id="CHEBI:74896"/>
        <dbReference type="ChEBI" id="CHEBI:83071"/>
        <dbReference type="EC" id="2.7.7.72"/>
    </reaction>
</comment>
<dbReference type="EMBL" id="LRPN01000115">
    <property type="protein sequence ID" value="KWZ79654.1"/>
    <property type="molecule type" value="Genomic_DNA"/>
</dbReference>
<keyword evidence="4 11" id="KW-0548">Nucleotidyltransferase</keyword>
<evidence type="ECO:0000256" key="7">
    <source>
        <dbReference type="ARBA" id="ARBA00022800"/>
    </source>
</evidence>
<feature type="binding site" evidence="11">
    <location>
        <position position="29"/>
    </location>
    <ligand>
        <name>ATP</name>
        <dbReference type="ChEBI" id="CHEBI:30616"/>
    </ligand>
</feature>
<dbReference type="Gene3D" id="1.10.246.80">
    <property type="match status" value="1"/>
</dbReference>
<dbReference type="Proteomes" id="UP000070376">
    <property type="component" value="Unassembled WGS sequence"/>
</dbReference>
<dbReference type="GO" id="GO:0160016">
    <property type="term" value="F:CCACCA tRNA nucleotidyltransferase activity"/>
    <property type="evidence" value="ECO:0007669"/>
    <property type="project" value="RHEA"/>
</dbReference>
<dbReference type="GO" id="GO:0042245">
    <property type="term" value="P:RNA repair"/>
    <property type="evidence" value="ECO:0007669"/>
    <property type="project" value="UniProtKB-KW"/>
</dbReference>
<comment type="caution">
    <text evidence="15">The sequence shown here is derived from an EMBL/GenBank/DDBJ whole genome shotgun (WGS) entry which is preliminary data.</text>
</comment>
<dbReference type="GO" id="GO:0005524">
    <property type="term" value="F:ATP binding"/>
    <property type="evidence" value="ECO:0007669"/>
    <property type="project" value="UniProtKB-UniRule"/>
</dbReference>
<evidence type="ECO:0000256" key="2">
    <source>
        <dbReference type="ARBA" id="ARBA00022679"/>
    </source>
</evidence>
<evidence type="ECO:0000256" key="3">
    <source>
        <dbReference type="ARBA" id="ARBA00022694"/>
    </source>
</evidence>
<feature type="binding site" evidence="11">
    <location>
        <position position="162"/>
    </location>
    <ligand>
        <name>ATP</name>
        <dbReference type="ChEBI" id="CHEBI:30616"/>
    </ligand>
</feature>
<feature type="domain" description="CCA-adding enzyme C-terminal" evidence="14">
    <location>
        <begin position="248"/>
        <end position="393"/>
    </location>
</feature>
<dbReference type="Gene3D" id="1.20.58.560">
    <property type="match status" value="1"/>
</dbReference>
<feature type="binding site" evidence="11">
    <location>
        <position position="159"/>
    </location>
    <ligand>
        <name>ATP</name>
        <dbReference type="ChEBI" id="CHEBI:30616"/>
    </ligand>
</feature>
<evidence type="ECO:0000259" key="13">
    <source>
        <dbReference type="Pfam" id="PF12627"/>
    </source>
</evidence>
<evidence type="ECO:0000259" key="14">
    <source>
        <dbReference type="Pfam" id="PF13735"/>
    </source>
</evidence>
<evidence type="ECO:0000313" key="16">
    <source>
        <dbReference type="Proteomes" id="UP000070376"/>
    </source>
</evidence>
<dbReference type="HAMAP" id="MF_01263">
    <property type="entry name" value="CCA_bact_type3"/>
    <property type="match status" value="1"/>
</dbReference>
<evidence type="ECO:0000256" key="11">
    <source>
        <dbReference type="HAMAP-Rule" id="MF_01263"/>
    </source>
</evidence>
<dbReference type="GO" id="GO:0001680">
    <property type="term" value="P:tRNA 3'-terminal CCA addition"/>
    <property type="evidence" value="ECO:0007669"/>
    <property type="project" value="UniProtKB-UniRule"/>
</dbReference>
<dbReference type="InterPro" id="IPR043519">
    <property type="entry name" value="NT_sf"/>
</dbReference>
<accession>A0A133KJK2</accession>
<comment type="miscellaneous">
    <text evidence="11">A single active site specifically recognizes both ATP and CTP and is responsible for their addition.</text>
</comment>
<proteinExistence type="inferred from homology"/>
<sequence length="402" mass="46052">MDMLPPFQTALPIIRTLEDAGFQAFFVGGSIRDSLLGRPVHDVDIATSAKPEEVKALFKHTVDIGIEHGTVLVLYKGNQYEITTFRTESAYKDYRRPESVEYVDSLLEDLKRRDFTMNAMAMDKNGKLIDPFRGSEAIRMKRIETVGSPEERFREDALRMMRAARFTSQLGFGIEPGTKQAIKRHAPLIRHIAVERITQEFIKLLEGEHPYEALQLLEETGLLGFLPGLCGREAQLFSALHPVLNELSEQQLWVYLVAAANPEDANAFLRKWKLPNEKRKAIVRTLGFFRMRAGRKWDPLMLYDAGEQTALDAEAVFCAFRRENPAPRISALRQAFQKLPVKNRSELAIDGKKLMALFSKKGGPWLKEMLREIEKALINGEIENQYEAIRRWVLCKYPQEKK</sequence>
<feature type="domain" description="tRNA nucleotidyltransferase/poly(A) polymerase RNA and SrmB- binding" evidence="13">
    <location>
        <begin position="171"/>
        <end position="229"/>
    </location>
</feature>
<evidence type="ECO:0000256" key="4">
    <source>
        <dbReference type="ARBA" id="ARBA00022695"/>
    </source>
</evidence>
<dbReference type="EC" id="2.7.7.72" evidence="11"/>
<feature type="binding site" evidence="11">
    <location>
        <position position="162"/>
    </location>
    <ligand>
        <name>CTP</name>
        <dbReference type="ChEBI" id="CHEBI:37563"/>
    </ligand>
</feature>
<dbReference type="InterPro" id="IPR002646">
    <property type="entry name" value="PolA_pol_head_dom"/>
</dbReference>
<dbReference type="GO" id="GO:0000049">
    <property type="term" value="F:tRNA binding"/>
    <property type="evidence" value="ECO:0007669"/>
    <property type="project" value="UniProtKB-UniRule"/>
</dbReference>
<reference evidence="16" key="1">
    <citation type="submission" date="2016-01" db="EMBL/GenBank/DDBJ databases">
        <authorList>
            <person name="Mitreva M."/>
            <person name="Pepin K.H."/>
            <person name="Mihindukulasuriya K.A."/>
            <person name="Fulton R."/>
            <person name="Fronick C."/>
            <person name="O'Laughlin M."/>
            <person name="Miner T."/>
            <person name="Herter B."/>
            <person name="Rosa B.A."/>
            <person name="Cordes M."/>
            <person name="Tomlinson C."/>
            <person name="Wollam A."/>
            <person name="Palsikar V.B."/>
            <person name="Mardis E.R."/>
            <person name="Wilson R.K."/>
        </authorList>
    </citation>
    <scope>NUCLEOTIDE SEQUENCE [LARGE SCALE GENOMIC DNA]</scope>
    <source>
        <strain evidence="16">GED7749B</strain>
    </source>
</reference>
<dbReference type="InterPro" id="IPR032828">
    <property type="entry name" value="PolyA_RNA-bd"/>
</dbReference>
<evidence type="ECO:0000259" key="12">
    <source>
        <dbReference type="Pfam" id="PF01743"/>
    </source>
</evidence>
<evidence type="ECO:0000256" key="10">
    <source>
        <dbReference type="ARBA" id="ARBA00022884"/>
    </source>
</evidence>
<dbReference type="InterPro" id="IPR032810">
    <property type="entry name" value="CCA-adding_enz_C"/>
</dbReference>
<dbReference type="Pfam" id="PF12627">
    <property type="entry name" value="PolyA_pol_RNAbd"/>
    <property type="match status" value="1"/>
</dbReference>
<evidence type="ECO:0000256" key="5">
    <source>
        <dbReference type="ARBA" id="ARBA00022723"/>
    </source>
</evidence>
<dbReference type="InterPro" id="IPR050264">
    <property type="entry name" value="Bact_CCA-adding_enz_type3_sf"/>
</dbReference>
<keyword evidence="8 11" id="KW-0067">ATP-binding</keyword>
<feature type="domain" description="Poly A polymerase head" evidence="12">
    <location>
        <begin position="24"/>
        <end position="143"/>
    </location>
</feature>
<evidence type="ECO:0000256" key="6">
    <source>
        <dbReference type="ARBA" id="ARBA00022741"/>
    </source>
</evidence>
<dbReference type="PANTHER" id="PTHR46173:SF1">
    <property type="entry name" value="CCA TRNA NUCLEOTIDYLTRANSFERASE 1, MITOCHONDRIAL"/>
    <property type="match status" value="1"/>
</dbReference>
<dbReference type="SUPFAM" id="SSF81891">
    <property type="entry name" value="Poly A polymerase C-terminal region-like"/>
    <property type="match status" value="1"/>
</dbReference>
<feature type="binding site" evidence="11">
    <location>
        <position position="156"/>
    </location>
    <ligand>
        <name>CTP</name>
        <dbReference type="ChEBI" id="CHEBI:37563"/>
    </ligand>
</feature>
<feature type="binding site" evidence="11">
    <location>
        <position position="44"/>
    </location>
    <ligand>
        <name>Mg(2+)</name>
        <dbReference type="ChEBI" id="CHEBI:18420"/>
    </ligand>
</feature>
<dbReference type="CDD" id="cd05398">
    <property type="entry name" value="NT_ClassII-CCAase"/>
    <property type="match status" value="1"/>
</dbReference>
<name>A0A133KJK2_HEYCO</name>
<comment type="similarity">
    <text evidence="11">Belongs to the tRNA nucleotidyltransferase/poly(A) polymerase family. Bacterial CCA-adding enzyme type 3 subfamily.</text>
</comment>
<feature type="binding site" evidence="11">
    <location>
        <position position="32"/>
    </location>
    <ligand>
        <name>ATP</name>
        <dbReference type="ChEBI" id="CHEBI:30616"/>
    </ligand>
</feature>
<feature type="binding site" evidence="11">
    <location>
        <position position="29"/>
    </location>
    <ligand>
        <name>CTP</name>
        <dbReference type="ChEBI" id="CHEBI:37563"/>
    </ligand>
</feature>
<dbReference type="NCBIfam" id="NF009814">
    <property type="entry name" value="PRK13299.1"/>
    <property type="match status" value="1"/>
</dbReference>
<evidence type="ECO:0000313" key="15">
    <source>
        <dbReference type="EMBL" id="KWZ79654.1"/>
    </source>
</evidence>
<dbReference type="InterPro" id="IPR023068">
    <property type="entry name" value="CCA-adding_enz_firmicutes"/>
</dbReference>
<dbReference type="GO" id="GO:0004810">
    <property type="term" value="F:CCA tRNA nucleotidyltransferase activity"/>
    <property type="evidence" value="ECO:0007669"/>
    <property type="project" value="UniProtKB-UniRule"/>
</dbReference>
<comment type="cofactor">
    <cofactor evidence="1 11">
        <name>Mg(2+)</name>
        <dbReference type="ChEBI" id="CHEBI:18420"/>
    </cofactor>
</comment>
<organism evidence="15 16">
    <name type="scientific">Heyndrickxia coagulans</name>
    <name type="common">Weizmannia coagulans</name>
    <dbReference type="NCBI Taxonomy" id="1398"/>
    <lineage>
        <taxon>Bacteria</taxon>
        <taxon>Bacillati</taxon>
        <taxon>Bacillota</taxon>
        <taxon>Bacilli</taxon>
        <taxon>Bacillales</taxon>
        <taxon>Bacillaceae</taxon>
        <taxon>Heyndrickxia</taxon>
    </lineage>
</organism>
<feature type="binding site" evidence="11">
    <location>
        <position position="42"/>
    </location>
    <ligand>
        <name>Mg(2+)</name>
        <dbReference type="ChEBI" id="CHEBI:18420"/>
    </ligand>
</feature>
<protein>
    <recommendedName>
        <fullName evidence="11">CCA-adding enzyme</fullName>
        <ecNumber evidence="11">2.7.7.72</ecNumber>
    </recommendedName>
    <alternativeName>
        <fullName evidence="11">CCA tRNA nucleotidyltransferase</fullName>
    </alternativeName>
    <alternativeName>
        <fullName evidence="11">tRNA CCA-pyrophosphorylase</fullName>
    </alternativeName>
    <alternativeName>
        <fullName evidence="11">tRNA adenylyl-/cytidylyl- transferase</fullName>
    </alternativeName>
    <alternativeName>
        <fullName evidence="11">tRNA nucleotidyltransferase</fullName>
    </alternativeName>
    <alternativeName>
        <fullName evidence="11">tRNA-NT</fullName>
    </alternativeName>
</protein>
<evidence type="ECO:0000256" key="8">
    <source>
        <dbReference type="ARBA" id="ARBA00022840"/>
    </source>
</evidence>
<keyword evidence="9 11" id="KW-0460">Magnesium</keyword>
<feature type="binding site" evidence="11">
    <location>
        <position position="113"/>
    </location>
    <ligand>
        <name>ATP</name>
        <dbReference type="ChEBI" id="CHEBI:30616"/>
    </ligand>
</feature>
<dbReference type="PANTHER" id="PTHR46173">
    <property type="entry name" value="CCA TRNA NUCLEOTIDYLTRANSFERASE 1, MITOCHONDRIAL"/>
    <property type="match status" value="1"/>
</dbReference>
<keyword evidence="7 11" id="KW-0692">RNA repair</keyword>
<dbReference type="Gene3D" id="1.10.110.30">
    <property type="match status" value="1"/>
</dbReference>
<evidence type="ECO:0000256" key="1">
    <source>
        <dbReference type="ARBA" id="ARBA00001946"/>
    </source>
</evidence>
<dbReference type="GO" id="GO:0000287">
    <property type="term" value="F:magnesium ion binding"/>
    <property type="evidence" value="ECO:0007669"/>
    <property type="project" value="UniProtKB-UniRule"/>
</dbReference>
<comment type="function">
    <text evidence="11">Catalyzes the addition and repair of the essential 3'-terminal CCA sequence in tRNAs without using a nucleic acid template. Adds these three nucleotides in the order of C, C, and A to the tRNA nucleotide-73, using CTP and ATP as substrates and producing inorganic pyrophosphate. tRNA 3'-terminal CCA addition is required both for tRNA processing and repair. Also involved in tRNA surveillance by mediating tandem CCA addition to generate a CCACCA at the 3' terminus of unstable tRNAs. While stable tRNAs receive only 3'-terminal CCA, unstable tRNAs are marked with CCACCA and rapidly degraded.</text>
</comment>
<dbReference type="AlphaFoldDB" id="A0A133KJK2"/>
<comment type="subunit">
    <text evidence="11">Homodimer.</text>
</comment>
<keyword evidence="3 11" id="KW-0819">tRNA processing</keyword>
<keyword evidence="5 11" id="KW-0479">Metal-binding</keyword>
<feature type="binding site" evidence="11">
    <location>
        <position position="113"/>
    </location>
    <ligand>
        <name>CTP</name>
        <dbReference type="ChEBI" id="CHEBI:37563"/>
    </ligand>
</feature>
<dbReference type="Pfam" id="PF01743">
    <property type="entry name" value="PolyA_pol"/>
    <property type="match status" value="1"/>
</dbReference>
<keyword evidence="10 11" id="KW-0694">RNA-binding</keyword>
<feature type="binding site" evidence="11">
    <location>
        <position position="165"/>
    </location>
    <ligand>
        <name>ATP</name>
        <dbReference type="ChEBI" id="CHEBI:30616"/>
    </ligand>
</feature>
<feature type="binding site" evidence="11">
    <location>
        <position position="165"/>
    </location>
    <ligand>
        <name>CTP</name>
        <dbReference type="ChEBI" id="CHEBI:37563"/>
    </ligand>
</feature>
<comment type="catalytic activity">
    <reaction evidence="11">
        <text>a tRNA with a 3' CCA end + 2 CTP + ATP = a tRNA with a 3' CCACCA end + 3 diphosphate</text>
        <dbReference type="Rhea" id="RHEA:76235"/>
        <dbReference type="Rhea" id="RHEA-COMP:10468"/>
        <dbReference type="Rhea" id="RHEA-COMP:18655"/>
        <dbReference type="ChEBI" id="CHEBI:30616"/>
        <dbReference type="ChEBI" id="CHEBI:33019"/>
        <dbReference type="ChEBI" id="CHEBI:37563"/>
        <dbReference type="ChEBI" id="CHEBI:83071"/>
        <dbReference type="ChEBI" id="CHEBI:195187"/>
    </reaction>
</comment>
<feature type="binding site" evidence="11">
    <location>
        <position position="156"/>
    </location>
    <ligand>
        <name>ATP</name>
        <dbReference type="ChEBI" id="CHEBI:30616"/>
    </ligand>
</feature>
<feature type="binding site" evidence="11">
    <location>
        <position position="32"/>
    </location>
    <ligand>
        <name>CTP</name>
        <dbReference type="ChEBI" id="CHEBI:37563"/>
    </ligand>
</feature>
<keyword evidence="6 11" id="KW-0547">Nucleotide-binding</keyword>
<dbReference type="SUPFAM" id="SSF81301">
    <property type="entry name" value="Nucleotidyltransferase"/>
    <property type="match status" value="1"/>
</dbReference>
<dbReference type="Pfam" id="PF13735">
    <property type="entry name" value="tRNA_NucTran2_2"/>
    <property type="match status" value="1"/>
</dbReference>
<dbReference type="PATRIC" id="fig|1398.22.peg.2556"/>
<gene>
    <name evidence="11" type="primary">cca</name>
    <name evidence="15" type="ORF">HMPREF3213_02554</name>
</gene>
<evidence type="ECO:0000256" key="9">
    <source>
        <dbReference type="ARBA" id="ARBA00022842"/>
    </source>
</evidence>
<dbReference type="Gene3D" id="3.30.460.10">
    <property type="entry name" value="Beta Polymerase, domain 2"/>
    <property type="match status" value="1"/>
</dbReference>
<feature type="binding site" evidence="11">
    <location>
        <position position="159"/>
    </location>
    <ligand>
        <name>CTP</name>
        <dbReference type="ChEBI" id="CHEBI:37563"/>
    </ligand>
</feature>